<evidence type="ECO:0000313" key="2">
    <source>
        <dbReference type="Proteomes" id="UP000006757"/>
    </source>
</evidence>
<evidence type="ECO:0008006" key="3">
    <source>
        <dbReference type="Google" id="ProtNLM"/>
    </source>
</evidence>
<dbReference type="InParanoid" id="K1VGE0"/>
<dbReference type="HOGENOM" id="CLU_055175_0_0_1"/>
<keyword evidence="2" id="KW-1185">Reference proteome</keyword>
<protein>
    <recommendedName>
        <fullName evidence="3">F-box domain-containing protein</fullName>
    </recommendedName>
</protein>
<dbReference type="Proteomes" id="UP000006757">
    <property type="component" value="Unassembled WGS sequence"/>
</dbReference>
<proteinExistence type="predicted"/>
<gene>
    <name evidence="1" type="ORF">A1Q2_05799</name>
</gene>
<dbReference type="EMBL" id="AMBO01000357">
    <property type="protein sequence ID" value="EKC99900.1"/>
    <property type="molecule type" value="Genomic_DNA"/>
</dbReference>
<dbReference type="SUPFAM" id="SSF81383">
    <property type="entry name" value="F-box domain"/>
    <property type="match status" value="1"/>
</dbReference>
<comment type="caution">
    <text evidence="1">The sequence shown here is derived from an EMBL/GenBank/DDBJ whole genome shotgun (WGS) entry which is preliminary data.</text>
</comment>
<name>K1VGE0_TRIAC</name>
<reference evidence="1 2" key="1">
    <citation type="journal article" date="2012" name="Eukaryot. Cell">
        <title>Genome sequence of the Trichosporon asahii environmental strain CBS 8904.</title>
        <authorList>
            <person name="Yang R.Y."/>
            <person name="Li H.T."/>
            <person name="Zhu H."/>
            <person name="Zhou G.P."/>
            <person name="Wang M."/>
            <person name="Wang L."/>
        </authorList>
    </citation>
    <scope>NUCLEOTIDE SEQUENCE [LARGE SCALE GENOMIC DNA]</scope>
    <source>
        <strain evidence="1 2">CBS 8904</strain>
    </source>
</reference>
<evidence type="ECO:0000313" key="1">
    <source>
        <dbReference type="EMBL" id="EKC99900.1"/>
    </source>
</evidence>
<dbReference type="AlphaFoldDB" id="K1VGE0"/>
<sequence>MSTATIAPRLPPELLLFIFYSLRPYELAQVCKANSHLRKLARPLFYRFATMTKFGLYFAGARRPYPFLDLPGSFEGFSDDELRHIASGIKEVHIPAHIASDCAAFCNLQLKEVKSHCTTLRIDSSVRILDNSNYGHGYETFPHSAATAEDRPSTHASSYAPSPIRWCSRRLFFDAPIGEDDLTDPEYKVVRASKEFVAVLDSQGIRNDLTCKYECTKVNAVINPVWDTEMVTIILWTGQPDAPWLPPCQTDIHSGRPRFARVTTGTYNDGSRRQCFAMDDLWADVGDKINSTEPSNWRTLRIVNATAILETYLDTTGERIKKSQPSTIGIEQVIRTHADMHMESESDRWTGEINFLSMEEWIALGEWEDVFTYKEMAPFLTKKAMLGSNE</sequence>
<accession>K1VGE0</accession>
<organism evidence="1 2">
    <name type="scientific">Trichosporon asahii var. asahii (strain CBS 8904)</name>
    <name type="common">Yeast</name>
    <dbReference type="NCBI Taxonomy" id="1220162"/>
    <lineage>
        <taxon>Eukaryota</taxon>
        <taxon>Fungi</taxon>
        <taxon>Dikarya</taxon>
        <taxon>Basidiomycota</taxon>
        <taxon>Agaricomycotina</taxon>
        <taxon>Tremellomycetes</taxon>
        <taxon>Trichosporonales</taxon>
        <taxon>Trichosporonaceae</taxon>
        <taxon>Trichosporon</taxon>
    </lineage>
</organism>
<dbReference type="InterPro" id="IPR036047">
    <property type="entry name" value="F-box-like_dom_sf"/>
</dbReference>